<evidence type="ECO:0000259" key="5">
    <source>
        <dbReference type="PROSITE" id="PS50893"/>
    </source>
</evidence>
<dbReference type="RefSeq" id="WP_167171457.1">
    <property type="nucleotide sequence ID" value="NZ_JAAOYM010000001.1"/>
</dbReference>
<protein>
    <submittedName>
        <fullName evidence="6">Oligopeptide/dipeptide ABC transporter ATP-binding protein</fullName>
    </submittedName>
</protein>
<evidence type="ECO:0000256" key="4">
    <source>
        <dbReference type="ARBA" id="ARBA00022840"/>
    </source>
</evidence>
<feature type="domain" description="ABC transporter" evidence="5">
    <location>
        <begin position="20"/>
        <end position="269"/>
    </location>
</feature>
<sequence length="346" mass="37315">MSAEATTAGRSEAAGPPPILDVRDLVKHYPIRSGPLGRGGVVRAVDGVSFHIPRGHTVGLVGESGSGKSTTARLANRLVEPTSGQVLFDGEDLLAKRGRQLKALRARMQMIFQDPYGSLNPRMTVLDIVGEPLEVHGVAKGRSRVARVIELLETVGLSGRDLYRFPHQFSGGQAQRIGIARALATNPDVIFCDESVSALDVSVQAQILNLLKRLQGELGLSYLFIAHDLNVVRYMADELCVMYMGEIVERGDSDAVFAEPKHPYTQLLLAAIPGHDPATARGKERAVARGEVPSPSDPPSGCRFHTRCPFAFDRCRTQAPVLRSEPGGERAAACHLLDADGEEGTR</sequence>
<dbReference type="PANTHER" id="PTHR43776">
    <property type="entry name" value="TRANSPORT ATP-BINDING PROTEIN"/>
    <property type="match status" value="1"/>
</dbReference>
<dbReference type="AlphaFoldDB" id="A0A7X5UQV9"/>
<dbReference type="InterPro" id="IPR003439">
    <property type="entry name" value="ABC_transporter-like_ATP-bd"/>
</dbReference>
<dbReference type="InterPro" id="IPR013563">
    <property type="entry name" value="Oligopep_ABC_C"/>
</dbReference>
<dbReference type="GO" id="GO:0005524">
    <property type="term" value="F:ATP binding"/>
    <property type="evidence" value="ECO:0007669"/>
    <property type="project" value="UniProtKB-KW"/>
</dbReference>
<dbReference type="GO" id="GO:0015833">
    <property type="term" value="P:peptide transport"/>
    <property type="evidence" value="ECO:0007669"/>
    <property type="project" value="InterPro"/>
</dbReference>
<evidence type="ECO:0000256" key="3">
    <source>
        <dbReference type="ARBA" id="ARBA00022741"/>
    </source>
</evidence>
<dbReference type="Gene3D" id="3.40.50.300">
    <property type="entry name" value="P-loop containing nucleotide triphosphate hydrolases"/>
    <property type="match status" value="1"/>
</dbReference>
<keyword evidence="7" id="KW-1185">Reference proteome</keyword>
<reference evidence="6 7" key="1">
    <citation type="submission" date="2020-03" db="EMBL/GenBank/DDBJ databases">
        <title>Sequencing the genomes of 1000 actinobacteria strains.</title>
        <authorList>
            <person name="Klenk H.-P."/>
        </authorList>
    </citation>
    <scope>NUCLEOTIDE SEQUENCE [LARGE SCALE GENOMIC DNA]</scope>
    <source>
        <strain evidence="6 7">DSM 45685</strain>
    </source>
</reference>
<dbReference type="GO" id="GO:0055085">
    <property type="term" value="P:transmembrane transport"/>
    <property type="evidence" value="ECO:0007669"/>
    <property type="project" value="UniProtKB-ARBA"/>
</dbReference>
<dbReference type="FunFam" id="3.40.50.300:FF:000016">
    <property type="entry name" value="Oligopeptide ABC transporter ATP-binding component"/>
    <property type="match status" value="1"/>
</dbReference>
<evidence type="ECO:0000313" key="6">
    <source>
        <dbReference type="EMBL" id="NIJ12546.1"/>
    </source>
</evidence>
<dbReference type="SUPFAM" id="SSF52540">
    <property type="entry name" value="P-loop containing nucleoside triphosphate hydrolases"/>
    <property type="match status" value="1"/>
</dbReference>
<dbReference type="NCBIfam" id="TIGR01727">
    <property type="entry name" value="oligo_HPY"/>
    <property type="match status" value="1"/>
</dbReference>
<comment type="similarity">
    <text evidence="1">Belongs to the ABC transporter superfamily.</text>
</comment>
<dbReference type="PROSITE" id="PS50893">
    <property type="entry name" value="ABC_TRANSPORTER_2"/>
    <property type="match status" value="1"/>
</dbReference>
<dbReference type="InterPro" id="IPR027417">
    <property type="entry name" value="P-loop_NTPase"/>
</dbReference>
<comment type="caution">
    <text evidence="6">The sequence shown here is derived from an EMBL/GenBank/DDBJ whole genome shotgun (WGS) entry which is preliminary data.</text>
</comment>
<name>A0A7X5UQV9_9PSEU</name>
<dbReference type="Pfam" id="PF08352">
    <property type="entry name" value="oligo_HPY"/>
    <property type="match status" value="1"/>
</dbReference>
<dbReference type="PANTHER" id="PTHR43776:SF7">
    <property type="entry name" value="D,D-DIPEPTIDE TRANSPORT ATP-BINDING PROTEIN DDPF-RELATED"/>
    <property type="match status" value="1"/>
</dbReference>
<keyword evidence="4 6" id="KW-0067">ATP-binding</keyword>
<accession>A0A7X5UQV9</accession>
<dbReference type="Pfam" id="PF00005">
    <property type="entry name" value="ABC_tran"/>
    <property type="match status" value="1"/>
</dbReference>
<keyword evidence="2" id="KW-0813">Transport</keyword>
<keyword evidence="3" id="KW-0547">Nucleotide-binding</keyword>
<dbReference type="GO" id="GO:0016887">
    <property type="term" value="F:ATP hydrolysis activity"/>
    <property type="evidence" value="ECO:0007669"/>
    <property type="project" value="InterPro"/>
</dbReference>
<dbReference type="EMBL" id="JAAOYM010000001">
    <property type="protein sequence ID" value="NIJ12546.1"/>
    <property type="molecule type" value="Genomic_DNA"/>
</dbReference>
<organism evidence="6 7">
    <name type="scientific">Saccharomonospora amisosensis</name>
    <dbReference type="NCBI Taxonomy" id="1128677"/>
    <lineage>
        <taxon>Bacteria</taxon>
        <taxon>Bacillati</taxon>
        <taxon>Actinomycetota</taxon>
        <taxon>Actinomycetes</taxon>
        <taxon>Pseudonocardiales</taxon>
        <taxon>Pseudonocardiaceae</taxon>
        <taxon>Saccharomonospora</taxon>
    </lineage>
</organism>
<proteinExistence type="inferred from homology"/>
<gene>
    <name evidence="6" type="ORF">FHU38_002890</name>
</gene>
<dbReference type="InterPro" id="IPR017871">
    <property type="entry name" value="ABC_transporter-like_CS"/>
</dbReference>
<evidence type="ECO:0000256" key="1">
    <source>
        <dbReference type="ARBA" id="ARBA00005417"/>
    </source>
</evidence>
<dbReference type="Proteomes" id="UP000545493">
    <property type="component" value="Unassembled WGS sequence"/>
</dbReference>
<evidence type="ECO:0000256" key="2">
    <source>
        <dbReference type="ARBA" id="ARBA00022448"/>
    </source>
</evidence>
<dbReference type="InterPro" id="IPR003593">
    <property type="entry name" value="AAA+_ATPase"/>
</dbReference>
<dbReference type="InterPro" id="IPR050319">
    <property type="entry name" value="ABC_transp_ATP-bind"/>
</dbReference>
<dbReference type="CDD" id="cd03257">
    <property type="entry name" value="ABC_NikE_OppD_transporters"/>
    <property type="match status" value="1"/>
</dbReference>
<dbReference type="PROSITE" id="PS00211">
    <property type="entry name" value="ABC_TRANSPORTER_1"/>
    <property type="match status" value="1"/>
</dbReference>
<dbReference type="SMART" id="SM00382">
    <property type="entry name" value="AAA"/>
    <property type="match status" value="1"/>
</dbReference>
<evidence type="ECO:0000313" key="7">
    <source>
        <dbReference type="Proteomes" id="UP000545493"/>
    </source>
</evidence>